<name>A0AA46THY3_9ACTN</name>
<dbReference type="InterPro" id="IPR036397">
    <property type="entry name" value="RNaseH_sf"/>
</dbReference>
<dbReference type="NCBIfam" id="NF005567">
    <property type="entry name" value="PRK07238.1"/>
    <property type="match status" value="1"/>
</dbReference>
<proteinExistence type="predicted"/>
<gene>
    <name evidence="5" type="ORF">L0C25_00445</name>
</gene>
<organism evidence="5 6">
    <name type="scientific">Solicola gregarius</name>
    <dbReference type="NCBI Taxonomy" id="2908642"/>
    <lineage>
        <taxon>Bacteria</taxon>
        <taxon>Bacillati</taxon>
        <taxon>Actinomycetota</taxon>
        <taxon>Actinomycetes</taxon>
        <taxon>Propionibacteriales</taxon>
        <taxon>Nocardioidaceae</taxon>
        <taxon>Solicola</taxon>
    </lineage>
</organism>
<feature type="binding site" evidence="3">
    <location>
        <position position="223"/>
    </location>
    <ligand>
        <name>substrate</name>
    </ligand>
</feature>
<dbReference type="KEGG" id="sgrg:L0C25_00445"/>
<feature type="active site" description="Tele-phosphohistidine intermediate" evidence="1">
    <location>
        <position position="171"/>
    </location>
</feature>
<evidence type="ECO:0000313" key="6">
    <source>
        <dbReference type="Proteomes" id="UP001164390"/>
    </source>
</evidence>
<dbReference type="SUPFAM" id="SSF53098">
    <property type="entry name" value="Ribonuclease H-like"/>
    <property type="match status" value="1"/>
</dbReference>
<evidence type="ECO:0000313" key="5">
    <source>
        <dbReference type="EMBL" id="UYM05590.1"/>
    </source>
</evidence>
<evidence type="ECO:0000256" key="2">
    <source>
        <dbReference type="PIRSR" id="PIRSR613078-1"/>
    </source>
</evidence>
<keyword evidence="6" id="KW-1185">Reference proteome</keyword>
<dbReference type="PANTHER" id="PTHR48100:SF1">
    <property type="entry name" value="HISTIDINE PHOSPHATASE FAMILY PROTEIN-RELATED"/>
    <property type="match status" value="1"/>
</dbReference>
<dbReference type="InterPro" id="IPR013078">
    <property type="entry name" value="His_Pase_superF_clade-1"/>
</dbReference>
<evidence type="ECO:0000259" key="4">
    <source>
        <dbReference type="PROSITE" id="PS50879"/>
    </source>
</evidence>
<dbReference type="SUPFAM" id="SSF53254">
    <property type="entry name" value="Phosphoglycerate mutase-like"/>
    <property type="match status" value="1"/>
</dbReference>
<dbReference type="Pfam" id="PF13456">
    <property type="entry name" value="RVT_3"/>
    <property type="match status" value="1"/>
</dbReference>
<accession>A0AA46THY3</accession>
<dbReference type="CDD" id="cd09279">
    <property type="entry name" value="RNase_HI_like"/>
    <property type="match status" value="1"/>
</dbReference>
<dbReference type="InterPro" id="IPR029033">
    <property type="entry name" value="His_PPase_superfam"/>
</dbReference>
<reference evidence="5" key="1">
    <citation type="submission" date="2022-01" db="EMBL/GenBank/DDBJ databases">
        <title>Nocardioidaceae gen. sp. A5X3R13.</title>
        <authorList>
            <person name="Lopez Marin M.A."/>
            <person name="Uhlik O."/>
        </authorList>
    </citation>
    <scope>NUCLEOTIDE SEQUENCE</scope>
    <source>
        <strain evidence="5">A5X3R13</strain>
    </source>
</reference>
<dbReference type="SMART" id="SM00855">
    <property type="entry name" value="PGAM"/>
    <property type="match status" value="1"/>
</dbReference>
<feature type="active site" description="Proton donor/acceptor; for phosphatase activity" evidence="1">
    <location>
        <position position="247"/>
    </location>
</feature>
<evidence type="ECO:0000256" key="3">
    <source>
        <dbReference type="PIRSR" id="PIRSR613078-2"/>
    </source>
</evidence>
<dbReference type="AlphaFoldDB" id="A0AA46THY3"/>
<feature type="active site" description="Proton donor/acceptor" evidence="2">
    <location>
        <position position="247"/>
    </location>
</feature>
<dbReference type="InterPro" id="IPR050275">
    <property type="entry name" value="PGM_Phosphatase"/>
</dbReference>
<dbReference type="InterPro" id="IPR012337">
    <property type="entry name" value="RNaseH-like_sf"/>
</dbReference>
<protein>
    <submittedName>
        <fullName evidence="5">Bifunctional RNase H/acid phosphatase</fullName>
    </submittedName>
</protein>
<dbReference type="GO" id="GO:0004523">
    <property type="term" value="F:RNA-DNA hybrid ribonuclease activity"/>
    <property type="evidence" value="ECO:0007669"/>
    <property type="project" value="InterPro"/>
</dbReference>
<dbReference type="Gene3D" id="3.40.50.1240">
    <property type="entry name" value="Phosphoglycerate mutase-like"/>
    <property type="match status" value="1"/>
</dbReference>
<dbReference type="InterPro" id="IPR002156">
    <property type="entry name" value="RNaseH_domain"/>
</dbReference>
<dbReference type="CDD" id="cd07067">
    <property type="entry name" value="HP_PGM_like"/>
    <property type="match status" value="1"/>
</dbReference>
<dbReference type="PANTHER" id="PTHR48100">
    <property type="entry name" value="BROAD-SPECIFICITY PHOSPHATASE YOR283W-RELATED"/>
    <property type="match status" value="1"/>
</dbReference>
<dbReference type="Proteomes" id="UP001164390">
    <property type="component" value="Chromosome"/>
</dbReference>
<dbReference type="RefSeq" id="WP_271634407.1">
    <property type="nucleotide sequence ID" value="NZ_CP094970.1"/>
</dbReference>
<evidence type="ECO:0000256" key="1">
    <source>
        <dbReference type="PIRSR" id="PIRSR036922-1"/>
    </source>
</evidence>
<dbReference type="EMBL" id="CP094970">
    <property type="protein sequence ID" value="UYM05590.1"/>
    <property type="molecule type" value="Genomic_DNA"/>
</dbReference>
<dbReference type="PIRSF" id="PIRSF036922">
    <property type="entry name" value="RNaseH_PGAM"/>
    <property type="match status" value="1"/>
</dbReference>
<dbReference type="InterPro" id="IPR014636">
    <property type="entry name" value="RNaseH/PGlycerate_mutase"/>
</dbReference>
<dbReference type="Gene3D" id="3.30.420.10">
    <property type="entry name" value="Ribonuclease H-like superfamily/Ribonuclease H"/>
    <property type="match status" value="1"/>
</dbReference>
<dbReference type="PROSITE" id="PS50879">
    <property type="entry name" value="RNASE_H_1"/>
    <property type="match status" value="1"/>
</dbReference>
<dbReference type="GO" id="GO:0003676">
    <property type="term" value="F:nucleic acid binding"/>
    <property type="evidence" value="ECO:0007669"/>
    <property type="project" value="InterPro"/>
</dbReference>
<dbReference type="Pfam" id="PF00300">
    <property type="entry name" value="His_Phos_1"/>
    <property type="match status" value="1"/>
</dbReference>
<sequence length="364" mass="38935">MPARRVIVEADGGSRGNPGDAAYGALVRDADTGEVIAERAETIGIATNNVAEYSGLIAGLELVADHVPEAEVEVRMDSKLVIEQMAGRWKIKHPDMRPLAVKAQGLAPFGTEWTWVPRAQNSAADALLNAALDAAQGKTPAEPTAPAPKNPLVGWRDASLGEPVTVIALRHGITPNTLEKRFCGSGGSDPGLTDEGVAQAERAAAYLARRGGVDAIVSSPLRRTQETAQVVGDKLGVDTAIEDGFAEAAFGEWDGLTFAEVKERWPEQLEAWLSSTAVAPKGGEPFDKVYKRVGRARERIVETYAGKTVVVVSHVTPIKMLVRIALGAPMQVIYRMELAPASLTTIQWWPDGTPSLRAFSYVPE</sequence>
<dbReference type="GO" id="GO:0016791">
    <property type="term" value="F:phosphatase activity"/>
    <property type="evidence" value="ECO:0007669"/>
    <property type="project" value="TreeGrafter"/>
</dbReference>
<dbReference type="GO" id="GO:0005737">
    <property type="term" value="C:cytoplasm"/>
    <property type="evidence" value="ECO:0007669"/>
    <property type="project" value="TreeGrafter"/>
</dbReference>
<feature type="domain" description="RNase H type-1" evidence="4">
    <location>
        <begin position="2"/>
        <end position="141"/>
    </location>
</feature>